<dbReference type="InterPro" id="IPR023213">
    <property type="entry name" value="CAT-like_dom_sf"/>
</dbReference>
<reference evidence="7 10" key="2">
    <citation type="submission" date="2020-08" db="EMBL/GenBank/DDBJ databases">
        <title>Genomic Encyclopedia of Type Strains, Phase III (KMG-III): the genomes of soil and plant-associated and newly described type strains.</title>
        <authorList>
            <person name="Whitman W."/>
        </authorList>
    </citation>
    <scope>NUCLEOTIDE SEQUENCE [LARGE SCALE GENOMIC DNA]</scope>
    <source>
        <strain evidence="7 10">CECT 3146</strain>
    </source>
</reference>
<dbReference type="GO" id="GO:0031177">
    <property type="term" value="F:phosphopantetheine binding"/>
    <property type="evidence" value="ECO:0007669"/>
    <property type="project" value="InterPro"/>
</dbReference>
<dbReference type="GO" id="GO:0044550">
    <property type="term" value="P:secondary metabolite biosynthetic process"/>
    <property type="evidence" value="ECO:0007669"/>
    <property type="project" value="TreeGrafter"/>
</dbReference>
<dbReference type="PANTHER" id="PTHR45527:SF1">
    <property type="entry name" value="FATTY ACID SYNTHASE"/>
    <property type="match status" value="1"/>
</dbReference>
<dbReference type="InterPro" id="IPR010071">
    <property type="entry name" value="AA_adenyl_dom"/>
</dbReference>
<dbReference type="Pfam" id="PF07993">
    <property type="entry name" value="NAD_binding_4"/>
    <property type="match status" value="1"/>
</dbReference>
<dbReference type="NCBIfam" id="TIGR01733">
    <property type="entry name" value="AA-adenyl-dom"/>
    <property type="match status" value="1"/>
</dbReference>
<dbReference type="Gene3D" id="3.30.559.30">
    <property type="entry name" value="Nonribosomal peptide synthetase, condensation domain"/>
    <property type="match status" value="3"/>
</dbReference>
<evidence type="ECO:0000256" key="2">
    <source>
        <dbReference type="ARBA" id="ARBA00022450"/>
    </source>
</evidence>
<gene>
    <name evidence="8" type="ORF">CP982_02260</name>
    <name evidence="7" type="ORF">FHS40_006479</name>
</gene>
<dbReference type="InterPro" id="IPR013120">
    <property type="entry name" value="FAR_NAD-bd"/>
</dbReference>
<evidence type="ECO:0000256" key="1">
    <source>
        <dbReference type="ARBA" id="ARBA00001957"/>
    </source>
</evidence>
<reference evidence="8 9" key="1">
    <citation type="submission" date="2017-09" db="EMBL/GenBank/DDBJ databases">
        <authorList>
            <person name="Lee N."/>
            <person name="Cho B.-K."/>
        </authorList>
    </citation>
    <scope>NUCLEOTIDE SEQUENCE [LARGE SCALE GENOMIC DNA]</scope>
    <source>
        <strain evidence="8 9">ATCC 27465</strain>
    </source>
</reference>
<dbReference type="InterPro" id="IPR020806">
    <property type="entry name" value="PKS_PP-bd"/>
</dbReference>
<dbReference type="InterPro" id="IPR036736">
    <property type="entry name" value="ACP-like_sf"/>
</dbReference>
<evidence type="ECO:0000313" key="8">
    <source>
        <dbReference type="EMBL" id="QEV57682.1"/>
    </source>
</evidence>
<dbReference type="InterPro" id="IPR010080">
    <property type="entry name" value="Thioester_reductase-like_dom"/>
</dbReference>
<feature type="domain" description="Carrier" evidence="6">
    <location>
        <begin position="1524"/>
        <end position="1600"/>
    </location>
</feature>
<dbReference type="GO" id="GO:0017000">
    <property type="term" value="P:antibiotic biosynthetic process"/>
    <property type="evidence" value="ECO:0007669"/>
    <property type="project" value="UniProtKB-ARBA"/>
</dbReference>
<keyword evidence="10" id="KW-1185">Reference proteome</keyword>
<name>A0A5P2X5K0_STRST</name>
<dbReference type="Pfam" id="PF00550">
    <property type="entry name" value="PP-binding"/>
    <property type="match status" value="1"/>
</dbReference>
<evidence type="ECO:0000256" key="5">
    <source>
        <dbReference type="SAM" id="MobiDB-lite"/>
    </source>
</evidence>
<dbReference type="Gene3D" id="3.30.300.30">
    <property type="match status" value="1"/>
</dbReference>
<dbReference type="InterPro" id="IPR006162">
    <property type="entry name" value="Ppantetheine_attach_site"/>
</dbReference>
<dbReference type="Gene3D" id="1.10.1200.10">
    <property type="entry name" value="ACP-like"/>
    <property type="match status" value="1"/>
</dbReference>
<dbReference type="SUPFAM" id="SSF56801">
    <property type="entry name" value="Acetyl-CoA synthetase-like"/>
    <property type="match status" value="1"/>
</dbReference>
<dbReference type="Pfam" id="PF00668">
    <property type="entry name" value="Condensation"/>
    <property type="match status" value="2"/>
</dbReference>
<dbReference type="EMBL" id="CP023690">
    <property type="protein sequence ID" value="QEV57682.1"/>
    <property type="molecule type" value="Genomic_DNA"/>
</dbReference>
<dbReference type="CDD" id="cd05235">
    <property type="entry name" value="SDR_e1"/>
    <property type="match status" value="1"/>
</dbReference>
<dbReference type="SUPFAM" id="SSF51735">
    <property type="entry name" value="NAD(P)-binding Rossmann-fold domains"/>
    <property type="match status" value="1"/>
</dbReference>
<dbReference type="PROSITE" id="PS50075">
    <property type="entry name" value="CARRIER"/>
    <property type="match status" value="1"/>
</dbReference>
<dbReference type="KEGG" id="sspb:CP982_02260"/>
<keyword evidence="2" id="KW-0596">Phosphopantetheine</keyword>
<dbReference type="SMART" id="SM00823">
    <property type="entry name" value="PKS_PP"/>
    <property type="match status" value="1"/>
</dbReference>
<evidence type="ECO:0000313" key="10">
    <source>
        <dbReference type="Proteomes" id="UP000549009"/>
    </source>
</evidence>
<dbReference type="SUPFAM" id="SSF52777">
    <property type="entry name" value="CoA-dependent acyltransferases"/>
    <property type="match status" value="4"/>
</dbReference>
<dbReference type="GO" id="GO:0043041">
    <property type="term" value="P:amino acid activation for nonribosomal peptide biosynthetic process"/>
    <property type="evidence" value="ECO:0007669"/>
    <property type="project" value="TreeGrafter"/>
</dbReference>
<dbReference type="NCBIfam" id="TIGR01746">
    <property type="entry name" value="Thioester-redct"/>
    <property type="match status" value="1"/>
</dbReference>
<protein>
    <submittedName>
        <fullName evidence="7 8">Amino acid adenylation domain-containing protein</fullName>
    </submittedName>
</protein>
<evidence type="ECO:0000256" key="3">
    <source>
        <dbReference type="ARBA" id="ARBA00022553"/>
    </source>
</evidence>
<dbReference type="GO" id="GO:0008610">
    <property type="term" value="P:lipid biosynthetic process"/>
    <property type="evidence" value="ECO:0007669"/>
    <property type="project" value="UniProtKB-ARBA"/>
</dbReference>
<dbReference type="Gene3D" id="2.30.38.10">
    <property type="entry name" value="Luciferase, Domain 3"/>
    <property type="match status" value="1"/>
</dbReference>
<accession>A0A5P2X5K0</accession>
<evidence type="ECO:0000256" key="4">
    <source>
        <dbReference type="ARBA" id="ARBA00022598"/>
    </source>
</evidence>
<evidence type="ECO:0000313" key="7">
    <source>
        <dbReference type="EMBL" id="MBB5107362.1"/>
    </source>
</evidence>
<dbReference type="SUPFAM" id="SSF47336">
    <property type="entry name" value="ACP-like"/>
    <property type="match status" value="1"/>
</dbReference>
<dbReference type="RefSeq" id="WP_150508885.1">
    <property type="nucleotide sequence ID" value="NZ_BMSQ01000013.1"/>
</dbReference>
<feature type="region of interest" description="Disordered" evidence="5">
    <location>
        <begin position="330"/>
        <end position="354"/>
    </location>
</feature>
<dbReference type="Gene3D" id="3.30.559.10">
    <property type="entry name" value="Chloramphenicol acetyltransferase-like domain"/>
    <property type="match status" value="2"/>
</dbReference>
<dbReference type="InterPro" id="IPR000873">
    <property type="entry name" value="AMP-dep_synth/lig_dom"/>
</dbReference>
<dbReference type="EMBL" id="JACHJD010000013">
    <property type="protein sequence ID" value="MBB5107362.1"/>
    <property type="molecule type" value="Genomic_DNA"/>
</dbReference>
<dbReference type="PROSITE" id="PS00012">
    <property type="entry name" value="PHOSPHOPANTETHEINE"/>
    <property type="match status" value="1"/>
</dbReference>
<dbReference type="Gene3D" id="3.40.50.980">
    <property type="match status" value="2"/>
</dbReference>
<sequence length="2000" mass="215307">MVSLGSLGVPAAQEGFWRAKELAPDIPNNNGSRWLLDGAVDEEALIAAVRETYRAYTAARVDFRTVDGELRQVVREESADSWEPAVLDVSEADDPEKAADALAAESERRPFDPEHGELFRAGVIRLSDVRRVLFLSAHHLVADDYTLLRLLPERVAACYRALVGGAPPPDAPVGGPELPAGSARIGCITRITREEARRRESTRLAEDSAFWRDYLSGAPGPLRLPGRRTAAAPSLIRHVVTVPRAEVDAWRATAGSVGVSLATFMTTAAGVCLRHLGGRQDFTVTLSASGRTDVTKDLWGSQGSLVPLRFDIPLSCTFADLARGVSEETRSVRRHSAHQINDARRDTHPSANPTSLFSPFGTTLNILTFVRELDFAGTTAHMLPGSPMGPVDELRCTLHFDGRPASDLYVCVDANTAAYTADDIRNLSDRLVAVLRAAAASPDVPLGRLTVAPGGERDTGWTIAADAEGLAPELDADMPALAPIEVNSYVLDSAQGPQLVAKLDYPAGLFTREEVRELTDLWATALKGLARHAARPGAGGLTPSDVPLVTVDQRDLEAWEESHPGLVDVWPLTPAQSGILFHSAVAGSSFDAYQVQFVLHLSGAVVPERMRAAGQALLGRYPNLTTAFVTDSAGEQVQLVLDHVELPWQVADLRGLGEERRAADLEALLAADHAAHFDPVRPPMLRMTLVRMDAEHSELVLTVNHVLFDGWSLSHLMRDLILLYQAEGDTSALPRVRPYRDFLAWLARQDHAAAAAAWARELEGVTEPTRLAATEAQEQSDGLGGLEIPVAAATSHALHRRATELGITLNTLLQGVWGVILGHLTGREDVVFGTTVVGRPPQLIESENMVGLFINVLPVRVRYSAQETLAEVLRRLQEHQTVLMDHHHHSLSEIHEAVGLGTLYDSMVLLESFPVDREGLTDAHTSAGVAVTGMRVLSGTHYPLAIAGSTDAKMRLGLGVQYHKGVFTAEEVERIGARLGRVLQQFADDPHTPLTALEILDADERDLVLNRFNDTTTEVRGRTVTGLFQEQVARTPDAVAVLCDGERLTYARLNERANRLARALVSRGIGPDDTVAVALPRTPELVVALLAVIKAGAAYVPVDPSHPSARLTHVLDTAGPRLVLTDTSTADVLPGQDAPLLRLDRADVSAHSGADLDDGDRVHPLRPDHLAYQVYTSGSTGLPKGVGITHANLVNALADLVRHVGVARGRRMLASTSIGFDVAAFELFSTLTTGGGVELVRDVLALTERDAWEVDVVSSVPSAFTELVDRLGDRMQPKALVFAGEALTSTLVERVRAHWPEARVVNAYGPSETFYTTAHVLEAGTDYAGGVPIGRPLGNLRAYVLGPGLAPMARGAVGELYIGGAGVGRGYHDRPGPTAERFVADPYGPAGARVYRTGDLARWDEAGDLEYVGRADAQVKIRGFRIEPGEVEAAVTAHPGVARAAVTARTGTCGEQLIAYAVPAPATGDLTTSDLREFVARRLPEYMVPAAFVLLPRLPLSPNGKLDVTALPEVDFTSATPYRAPGTPREEQVCALFAQVLEATARVGLDDNFFDLGGHSLLTVRLLARVENESGVRVPVRDFLAAPTPGGLDALLTTLETGAAAPVDAPVPESEARLAPSLRFPAGVRFGARPGRVLLTGATGFVGAFLLREFLQRTDADVHCLVRAASPQAGRARLDDVLRSYGISVGSGGRRVHVVCGDLADDGLGLDPAVWRRLRDGVDTIVHAGAYVHHLSPYDRLKAANVGGTGSLLRLMAEGTPKRLHHVSTIGVFGRAGTARRITEDFPTTGVRHAAADGYTASKWVADRMVQDAADRGAAARVYRLGRVWADAGRGVVNQDDMFCRLLVTCAELGCYPRDAAVGADLLPVDVTARALVALAFDDSAGAVHHLHHARTTHPRAFMEVYDDLYGTRSEPVSLDRFLHRLHEAGETGRELPFLPYLSVFRQFLDQDAAAVRSGRTTPLDTSDNSRTLRTLERLGVDLPTVDRHMMTTFWQSLPH</sequence>
<comment type="cofactor">
    <cofactor evidence="1">
        <name>pantetheine 4'-phosphate</name>
        <dbReference type="ChEBI" id="CHEBI:47942"/>
    </cofactor>
</comment>
<evidence type="ECO:0000313" key="9">
    <source>
        <dbReference type="Proteomes" id="UP000326505"/>
    </source>
</evidence>
<dbReference type="Proteomes" id="UP000326505">
    <property type="component" value="Chromosome"/>
</dbReference>
<dbReference type="FunFam" id="3.40.50.980:FF:000001">
    <property type="entry name" value="Non-ribosomal peptide synthetase"/>
    <property type="match status" value="1"/>
</dbReference>
<dbReference type="GO" id="GO:0005829">
    <property type="term" value="C:cytosol"/>
    <property type="evidence" value="ECO:0007669"/>
    <property type="project" value="TreeGrafter"/>
</dbReference>
<proteinExistence type="predicted"/>
<dbReference type="InterPro" id="IPR025110">
    <property type="entry name" value="AMP-bd_C"/>
</dbReference>
<evidence type="ECO:0000259" key="6">
    <source>
        <dbReference type="PROSITE" id="PS50075"/>
    </source>
</evidence>
<organism evidence="8 9">
    <name type="scientific">Streptomyces spectabilis</name>
    <dbReference type="NCBI Taxonomy" id="68270"/>
    <lineage>
        <taxon>Bacteria</taxon>
        <taxon>Bacillati</taxon>
        <taxon>Actinomycetota</taxon>
        <taxon>Actinomycetes</taxon>
        <taxon>Kitasatosporales</taxon>
        <taxon>Streptomycetaceae</taxon>
        <taxon>Streptomyces</taxon>
    </lineage>
</organism>
<dbReference type="GO" id="GO:0016874">
    <property type="term" value="F:ligase activity"/>
    <property type="evidence" value="ECO:0007669"/>
    <property type="project" value="UniProtKB-KW"/>
</dbReference>
<dbReference type="Gene3D" id="3.40.50.720">
    <property type="entry name" value="NAD(P)-binding Rossmann-like Domain"/>
    <property type="match status" value="1"/>
</dbReference>
<dbReference type="Proteomes" id="UP000549009">
    <property type="component" value="Unassembled WGS sequence"/>
</dbReference>
<dbReference type="InterPro" id="IPR036291">
    <property type="entry name" value="NAD(P)-bd_dom_sf"/>
</dbReference>
<dbReference type="OrthoDB" id="2472181at2"/>
<dbReference type="PANTHER" id="PTHR45527">
    <property type="entry name" value="NONRIBOSOMAL PEPTIDE SYNTHETASE"/>
    <property type="match status" value="1"/>
</dbReference>
<keyword evidence="4" id="KW-0436">Ligase</keyword>
<dbReference type="Pfam" id="PF13193">
    <property type="entry name" value="AMP-binding_C"/>
    <property type="match status" value="1"/>
</dbReference>
<dbReference type="Pfam" id="PF00501">
    <property type="entry name" value="AMP-binding"/>
    <property type="match status" value="1"/>
</dbReference>
<dbReference type="InterPro" id="IPR001242">
    <property type="entry name" value="Condensation_dom"/>
</dbReference>
<dbReference type="InterPro" id="IPR009081">
    <property type="entry name" value="PP-bd_ACP"/>
</dbReference>
<dbReference type="InterPro" id="IPR045851">
    <property type="entry name" value="AMP-bd_C_sf"/>
</dbReference>
<keyword evidence="3" id="KW-0597">Phosphoprotein</keyword>
<dbReference type="CDD" id="cd05930">
    <property type="entry name" value="A_NRPS"/>
    <property type="match status" value="1"/>
</dbReference>